<name>A0ACA9RV50_9GLOM</name>
<feature type="non-terminal residue" evidence="1">
    <location>
        <position position="390"/>
    </location>
</feature>
<organism evidence="1 2">
    <name type="scientific">Racocetra persica</name>
    <dbReference type="NCBI Taxonomy" id="160502"/>
    <lineage>
        <taxon>Eukaryota</taxon>
        <taxon>Fungi</taxon>
        <taxon>Fungi incertae sedis</taxon>
        <taxon>Mucoromycota</taxon>
        <taxon>Glomeromycotina</taxon>
        <taxon>Glomeromycetes</taxon>
        <taxon>Diversisporales</taxon>
        <taxon>Gigasporaceae</taxon>
        <taxon>Racocetra</taxon>
    </lineage>
</organism>
<reference evidence="1" key="1">
    <citation type="submission" date="2021-06" db="EMBL/GenBank/DDBJ databases">
        <authorList>
            <person name="Kallberg Y."/>
            <person name="Tangrot J."/>
            <person name="Rosling A."/>
        </authorList>
    </citation>
    <scope>NUCLEOTIDE SEQUENCE</scope>
    <source>
        <strain evidence="1">MA461A</strain>
    </source>
</reference>
<proteinExistence type="predicted"/>
<protein>
    <submittedName>
        <fullName evidence="1">12975_t:CDS:1</fullName>
    </submittedName>
</protein>
<comment type="caution">
    <text evidence="1">The sequence shown here is derived from an EMBL/GenBank/DDBJ whole genome shotgun (WGS) entry which is preliminary data.</text>
</comment>
<feature type="non-terminal residue" evidence="1">
    <location>
        <position position="1"/>
    </location>
</feature>
<keyword evidence="2" id="KW-1185">Reference proteome</keyword>
<accession>A0ACA9RV50</accession>
<evidence type="ECO:0000313" key="1">
    <source>
        <dbReference type="EMBL" id="CAG8812033.1"/>
    </source>
</evidence>
<evidence type="ECO:0000313" key="2">
    <source>
        <dbReference type="Proteomes" id="UP000789920"/>
    </source>
</evidence>
<dbReference type="Proteomes" id="UP000789920">
    <property type="component" value="Unassembled WGS sequence"/>
</dbReference>
<gene>
    <name evidence="1" type="ORF">RPERSI_LOCUS23445</name>
</gene>
<dbReference type="EMBL" id="CAJVQC010073141">
    <property type="protein sequence ID" value="CAG8812033.1"/>
    <property type="molecule type" value="Genomic_DNA"/>
</dbReference>
<sequence length="390" mass="45440">TIEYLQRILKNPAIRPQLYFGPGVLSELCEELWEGNLWAESPLFGQSEVTISQGSFKCGDFVQYFFQNSLEHGRIQSFVIHNNLMKVQMQRIVPYNKIPQNLYSEERLLRAQQEWFLVEEPSYYIIEPSSLIRKIKVWLKDQQQPPFFDLSINEILYNFNGQWKIRSIKFRNQHPAEYISINLPPNPAMPVLNFFLDLYYDNFCTFRNVYHALGGIYLQIGNMPRQMRKQLRNHFVIGFVPFGGDTRDFIKPFLEEIKKLEQGFVINLHGIDYWITGGLGVFTADLPQGNDIAGVLRHNAYRGCRACKAPKDQLTNLSYDIYCHGRYHQITDNEFQHISHQTSNNLKSRLCSQYGLRSPGPLDPLLHDRHLHTPQDAYHAVAGKIARLLD</sequence>